<dbReference type="RefSeq" id="WP_191141471.1">
    <property type="nucleotide sequence ID" value="NZ_JACXAH010000003.1"/>
</dbReference>
<dbReference type="InterPro" id="IPR051453">
    <property type="entry name" value="MBL_Glyoxalase_II"/>
</dbReference>
<keyword evidence="3" id="KW-0378">Hydrolase</keyword>
<keyword evidence="7" id="KW-1185">Reference proteome</keyword>
<dbReference type="InterPro" id="IPR001279">
    <property type="entry name" value="Metallo-B-lactamas"/>
</dbReference>
<keyword evidence="2" id="KW-0479">Metal-binding</keyword>
<sequence length="210" mass="23233">MEIEKFELGPVMTNAYLVYDETKGTGVVIDPGMNPDPLIDRISDLKLKIEAILLTHAHLDHIGGLEEVRTRFKAPVYIHELEQSWLSEPKLNGSAFFPGFTPIVCKPAENTLTGTETLSLLDEQIQVLHTPGHTPGSVTFYWDGLAFSGDALFQNSIGRTDLPGGDYDILMKSIRNTLMEMPDETRVLSGHGPETTIGQERVHNPFVTGM</sequence>
<dbReference type="Pfam" id="PF00753">
    <property type="entry name" value="Lactamase_B"/>
    <property type="match status" value="1"/>
</dbReference>
<evidence type="ECO:0000256" key="4">
    <source>
        <dbReference type="ARBA" id="ARBA00022833"/>
    </source>
</evidence>
<organism evidence="6 7">
    <name type="scientific">Polycladospora coralii</name>
    <dbReference type="NCBI Taxonomy" id="2771432"/>
    <lineage>
        <taxon>Bacteria</taxon>
        <taxon>Bacillati</taxon>
        <taxon>Bacillota</taxon>
        <taxon>Bacilli</taxon>
        <taxon>Bacillales</taxon>
        <taxon>Thermoactinomycetaceae</taxon>
        <taxon>Polycladospora</taxon>
    </lineage>
</organism>
<dbReference type="Gene3D" id="3.60.15.10">
    <property type="entry name" value="Ribonuclease Z/Hydroxyacylglutathione hydrolase-like"/>
    <property type="match status" value="1"/>
</dbReference>
<protein>
    <submittedName>
        <fullName evidence="6">MBL fold metallo-hydrolase</fullName>
    </submittedName>
</protein>
<dbReference type="Proteomes" id="UP000661691">
    <property type="component" value="Unassembled WGS sequence"/>
</dbReference>
<proteinExistence type="predicted"/>
<dbReference type="InterPro" id="IPR036866">
    <property type="entry name" value="RibonucZ/Hydroxyglut_hydro"/>
</dbReference>
<dbReference type="EMBL" id="JACXAH010000003">
    <property type="protein sequence ID" value="MBD1371291.1"/>
    <property type="molecule type" value="Genomic_DNA"/>
</dbReference>
<dbReference type="PANTHER" id="PTHR46233:SF3">
    <property type="entry name" value="HYDROXYACYLGLUTATHIONE HYDROLASE GLOC"/>
    <property type="match status" value="1"/>
</dbReference>
<dbReference type="CDD" id="cd06262">
    <property type="entry name" value="metallo-hydrolase-like_MBL-fold"/>
    <property type="match status" value="1"/>
</dbReference>
<comment type="cofactor">
    <cofactor evidence="1">
        <name>Zn(2+)</name>
        <dbReference type="ChEBI" id="CHEBI:29105"/>
    </cofactor>
</comment>
<feature type="domain" description="Metallo-beta-lactamase" evidence="5">
    <location>
        <begin position="12"/>
        <end position="191"/>
    </location>
</feature>
<dbReference type="AlphaFoldDB" id="A0A926N5V4"/>
<dbReference type="SMART" id="SM00849">
    <property type="entry name" value="Lactamase_B"/>
    <property type="match status" value="1"/>
</dbReference>
<dbReference type="GO" id="GO:0016787">
    <property type="term" value="F:hydrolase activity"/>
    <property type="evidence" value="ECO:0007669"/>
    <property type="project" value="UniProtKB-KW"/>
</dbReference>
<evidence type="ECO:0000256" key="1">
    <source>
        <dbReference type="ARBA" id="ARBA00001947"/>
    </source>
</evidence>
<name>A0A926N5V4_9BACL</name>
<accession>A0A926N5V4</accession>
<dbReference type="PANTHER" id="PTHR46233">
    <property type="entry name" value="HYDROXYACYLGLUTATHIONE HYDROLASE GLOC"/>
    <property type="match status" value="1"/>
</dbReference>
<gene>
    <name evidence="6" type="ORF">IC620_02850</name>
</gene>
<evidence type="ECO:0000313" key="6">
    <source>
        <dbReference type="EMBL" id="MBD1371291.1"/>
    </source>
</evidence>
<dbReference type="SUPFAM" id="SSF56281">
    <property type="entry name" value="Metallo-hydrolase/oxidoreductase"/>
    <property type="match status" value="1"/>
</dbReference>
<evidence type="ECO:0000313" key="7">
    <source>
        <dbReference type="Proteomes" id="UP000661691"/>
    </source>
</evidence>
<evidence type="ECO:0000259" key="5">
    <source>
        <dbReference type="SMART" id="SM00849"/>
    </source>
</evidence>
<dbReference type="GO" id="GO:0046872">
    <property type="term" value="F:metal ion binding"/>
    <property type="evidence" value="ECO:0007669"/>
    <property type="project" value="UniProtKB-KW"/>
</dbReference>
<evidence type="ECO:0000256" key="2">
    <source>
        <dbReference type="ARBA" id="ARBA00022723"/>
    </source>
</evidence>
<evidence type="ECO:0000256" key="3">
    <source>
        <dbReference type="ARBA" id="ARBA00022801"/>
    </source>
</evidence>
<reference evidence="6" key="1">
    <citation type="submission" date="2020-09" db="EMBL/GenBank/DDBJ databases">
        <title>A novel bacterium of genus Hazenella, isolated from South China Sea.</title>
        <authorList>
            <person name="Huang H."/>
            <person name="Mo K."/>
            <person name="Hu Y."/>
        </authorList>
    </citation>
    <scope>NUCLEOTIDE SEQUENCE</scope>
    <source>
        <strain evidence="6">IB182357</strain>
    </source>
</reference>
<comment type="caution">
    <text evidence="6">The sequence shown here is derived from an EMBL/GenBank/DDBJ whole genome shotgun (WGS) entry which is preliminary data.</text>
</comment>
<keyword evidence="4" id="KW-0862">Zinc</keyword>